<evidence type="ECO:0000313" key="11">
    <source>
        <dbReference type="EMBL" id="CAD7226683.1"/>
    </source>
</evidence>
<dbReference type="EC" id="2.7.1.137" evidence="1"/>
<dbReference type="Pfam" id="PF00613">
    <property type="entry name" value="PI3Ka"/>
    <property type="match status" value="1"/>
</dbReference>
<organism evidence="11">
    <name type="scientific">Cyprideis torosa</name>
    <dbReference type="NCBI Taxonomy" id="163714"/>
    <lineage>
        <taxon>Eukaryota</taxon>
        <taxon>Metazoa</taxon>
        <taxon>Ecdysozoa</taxon>
        <taxon>Arthropoda</taxon>
        <taxon>Crustacea</taxon>
        <taxon>Oligostraca</taxon>
        <taxon>Ostracoda</taxon>
        <taxon>Podocopa</taxon>
        <taxon>Podocopida</taxon>
        <taxon>Cytherocopina</taxon>
        <taxon>Cytheroidea</taxon>
        <taxon>Cytherideidae</taxon>
        <taxon>Cyprideis</taxon>
    </lineage>
</organism>
<evidence type="ECO:0000256" key="4">
    <source>
        <dbReference type="ARBA" id="ARBA00022741"/>
    </source>
</evidence>
<name>A0A7R8W827_9CRUS</name>
<sequence>MRADKLRRYETKLMTETCADPPRFNYVYSCNLQHPFSIKVGILEGSRPPVSHAELLKDPALKFSGKYAEKCSDMYVECQLYSGGKKLCHSVRTAHKDFTSRWNWNEWISLPLRFCDLPQDTVICFTIYDYLGSSEEEIVGGTTLSVFGKHGLMRTGIFDLRVWPAVPGDGSVPTQTPGKVSSDDVEKGGEMLRLSKLVKQHGAGQIPKVDWLDCLAFREIEVINEREKRGSQAMYLMIEIPSVVVGDVSYSIIYYEPDGDELYPVRVSHEWIPILDPDVASENLVEKTHQKIARSLRSGLRDHDLKPDALIRKTLSDIVSYPLTRQLSSEEQDLIWLYRFYLTADKKALSKFLQCVPWQIPEACEQAFELLYKWSPVDPEDALEFLGPKYEGRKVVRTYAIARLTEANDEELLLYLLQLVQALKYEDFKVINTDFKSMNDLTSSSSSNLNMAGSSLTITDESLDRTDESDRATPEGSTEMEVRPSTPKAHLETEEETLAPPLPVDGLRTSASDFPSSMEATTMATSLILATNYTKDLASFLIFRASQNTKLSNFFYWYLLLECEDTQETSIDPASREMYKKVMKRFMKTLTRGDSSCRVRMSLLYRQQKFVNRLVELLKVTARESGNRKKKTDRLQSGLASPEAHKLCISTSDPLPFPLDPEIRITGVNPSKSLLFKSSLMPAKLTFSTTTGDEYIVIQKLGDDLRQDQLVLQMITLMDRLLRRDNLDLKLTPYRVLATSHKHGFVQFIESSAIADILHEEGSIQNFLRKHHPSESGPYGISAEVLGNYIRSCAGYSVLTYLLGIGDRHLDNLLMTTNGKLFHIDFGYMLGRDPKPLPPPMKLSKEMIEGMGGLNSDHYQEFKKQCYNAYLNLRRHANVILNLFALMVDASIPDIALEPDKVVNKVQDKFRLDLNDEEAVQFLQSTIDVSVSAVMPVFVERLHTIAQYLRRVGKTSLVHLMCTGEPVTKPSWTIGANVDVSLHMYKEGTPEQREVFMEFWDIGGCRAHRATRKMFYHNFHGIILVFDLTNRKTHQNLERWLKEAYHRDPFSSSGSGSLFSQPQRKPSIPGHNPSGTSGASWDLTFDSENMVGTQDVPILVVGTKQDQAPGDPRRERVFQSIDHLNADCLLLNTLSPRSLAPGSSQAVKLSRFFDRVIAKRLGESAALTMTSHQSRKISSGLSGLVIS</sequence>
<evidence type="ECO:0000256" key="8">
    <source>
        <dbReference type="ARBA" id="ARBA00029930"/>
    </source>
</evidence>
<comment type="catalytic activity">
    <reaction evidence="7">
        <text>a 1,2-diacyl-sn-glycero-3-phospho-(1D-myo-inositol) + ATP = a 1,2-diacyl-sn-glycero-3-phospho-(1D-myo-inositol-3-phosphate) + ADP + H(+)</text>
        <dbReference type="Rhea" id="RHEA:12709"/>
        <dbReference type="ChEBI" id="CHEBI:15378"/>
        <dbReference type="ChEBI" id="CHEBI:30616"/>
        <dbReference type="ChEBI" id="CHEBI:57880"/>
        <dbReference type="ChEBI" id="CHEBI:58088"/>
        <dbReference type="ChEBI" id="CHEBI:456216"/>
        <dbReference type="EC" id="2.7.1.137"/>
    </reaction>
    <physiologicalReaction direction="left-to-right" evidence="7">
        <dbReference type="Rhea" id="RHEA:12710"/>
    </physiologicalReaction>
</comment>
<keyword evidence="5" id="KW-0418">Kinase</keyword>
<dbReference type="InterPro" id="IPR018936">
    <property type="entry name" value="PI3/4_kinase_CS"/>
</dbReference>
<dbReference type="GO" id="GO:0005524">
    <property type="term" value="F:ATP binding"/>
    <property type="evidence" value="ECO:0007669"/>
    <property type="project" value="UniProtKB-KW"/>
</dbReference>
<dbReference type="GO" id="GO:0034271">
    <property type="term" value="C:phosphatidylinositol 3-kinase complex, class III, type I"/>
    <property type="evidence" value="ECO:0007669"/>
    <property type="project" value="TreeGrafter"/>
</dbReference>
<dbReference type="GO" id="GO:0005777">
    <property type="term" value="C:peroxisome"/>
    <property type="evidence" value="ECO:0007669"/>
    <property type="project" value="TreeGrafter"/>
</dbReference>
<dbReference type="InterPro" id="IPR057756">
    <property type="entry name" value="PI3-kinase_type3/VPS34_cat"/>
</dbReference>
<dbReference type="Pfam" id="PF00454">
    <property type="entry name" value="PI3_PI4_kinase"/>
    <property type="match status" value="1"/>
</dbReference>
<evidence type="ECO:0000256" key="6">
    <source>
        <dbReference type="ARBA" id="ARBA00022840"/>
    </source>
</evidence>
<dbReference type="FunFam" id="1.10.1070.11:FF:000002">
    <property type="entry name" value="Phosphatidylinositol 3-kinase catalytic subunit type 3"/>
    <property type="match status" value="1"/>
</dbReference>
<dbReference type="OrthoDB" id="67688at2759"/>
<dbReference type="FunFam" id="3.30.1010.10:FF:000002">
    <property type="entry name" value="Phosphatidylinositol 3-kinase catalytic subunit type 3"/>
    <property type="match status" value="1"/>
</dbReference>
<dbReference type="InterPro" id="IPR002420">
    <property type="entry name" value="PI3K-type_C2_dom"/>
</dbReference>
<evidence type="ECO:0000256" key="9">
    <source>
        <dbReference type="PROSITE-ProRule" id="PRU00880"/>
    </source>
</evidence>
<dbReference type="SMART" id="SM00145">
    <property type="entry name" value="PI3Ka"/>
    <property type="match status" value="1"/>
</dbReference>
<dbReference type="PROSITE" id="PS51547">
    <property type="entry name" value="C2_PI3K"/>
    <property type="match status" value="1"/>
</dbReference>
<dbReference type="GO" id="GO:0000407">
    <property type="term" value="C:phagophore assembly site"/>
    <property type="evidence" value="ECO:0007669"/>
    <property type="project" value="TreeGrafter"/>
</dbReference>
<dbReference type="GO" id="GO:0048015">
    <property type="term" value="P:phosphatidylinositol-mediated signaling"/>
    <property type="evidence" value="ECO:0007669"/>
    <property type="project" value="TreeGrafter"/>
</dbReference>
<dbReference type="InterPro" id="IPR027417">
    <property type="entry name" value="P-loop_NTPase"/>
</dbReference>
<dbReference type="InterPro" id="IPR000403">
    <property type="entry name" value="PI3/4_kinase_cat_dom"/>
</dbReference>
<evidence type="ECO:0000256" key="2">
    <source>
        <dbReference type="ARBA" id="ARBA00019787"/>
    </source>
</evidence>
<dbReference type="InterPro" id="IPR015433">
    <property type="entry name" value="PI3/4_kinase"/>
</dbReference>
<dbReference type="SUPFAM" id="SSF48371">
    <property type="entry name" value="ARM repeat"/>
    <property type="match status" value="1"/>
</dbReference>
<dbReference type="Pfam" id="PF00792">
    <property type="entry name" value="PI3K_C2"/>
    <property type="match status" value="1"/>
</dbReference>
<dbReference type="InterPro" id="IPR036940">
    <property type="entry name" value="PI3/4_kinase_cat_sf"/>
</dbReference>
<keyword evidence="4" id="KW-0547">Nucleotide-binding</keyword>
<dbReference type="InterPro" id="IPR042236">
    <property type="entry name" value="PI3K_accessory_sf"/>
</dbReference>
<comment type="similarity">
    <text evidence="9">Belongs to the PI3/PI4-kinase family.</text>
</comment>
<dbReference type="Gene3D" id="1.25.40.70">
    <property type="entry name" value="Phosphatidylinositol 3-kinase, accessory domain (PIK)"/>
    <property type="match status" value="1"/>
</dbReference>
<dbReference type="PROSITE" id="PS50290">
    <property type="entry name" value="PI3_4_KINASE_3"/>
    <property type="match status" value="1"/>
</dbReference>
<feature type="region of interest" description="Disordered" evidence="10">
    <location>
        <begin position="1052"/>
        <end position="1083"/>
    </location>
</feature>
<dbReference type="Gene3D" id="3.40.50.300">
    <property type="entry name" value="P-loop containing nucleotide triphosphate hydrolases"/>
    <property type="match status" value="1"/>
</dbReference>
<evidence type="ECO:0000256" key="5">
    <source>
        <dbReference type="ARBA" id="ARBA00022777"/>
    </source>
</evidence>
<dbReference type="SMART" id="SM00175">
    <property type="entry name" value="RAB"/>
    <property type="match status" value="1"/>
</dbReference>
<proteinExistence type="inferred from homology"/>
<dbReference type="CDD" id="cd00896">
    <property type="entry name" value="PI3Kc_III"/>
    <property type="match status" value="1"/>
</dbReference>
<keyword evidence="3" id="KW-0808">Transferase</keyword>
<evidence type="ECO:0000256" key="1">
    <source>
        <dbReference type="ARBA" id="ARBA00012073"/>
    </source>
</evidence>
<protein>
    <recommendedName>
        <fullName evidence="2">Phosphatidylinositol 3-kinase catalytic subunit type 3</fullName>
        <ecNumber evidence="1">2.7.1.137</ecNumber>
    </recommendedName>
    <alternativeName>
        <fullName evidence="8">Phosphoinositide-3-kinase class 3</fullName>
    </alternativeName>
</protein>
<accession>A0A7R8W827</accession>
<evidence type="ECO:0000256" key="7">
    <source>
        <dbReference type="ARBA" id="ARBA00023985"/>
    </source>
</evidence>
<dbReference type="SMART" id="SM00146">
    <property type="entry name" value="PI3Kc"/>
    <property type="match status" value="1"/>
</dbReference>
<feature type="region of interest" description="Disordered" evidence="10">
    <location>
        <begin position="456"/>
        <end position="506"/>
    </location>
</feature>
<dbReference type="CDD" id="cd08397">
    <property type="entry name" value="C2_PI3K_class_III"/>
    <property type="match status" value="1"/>
</dbReference>
<dbReference type="SMART" id="SM00142">
    <property type="entry name" value="PI3K_C2"/>
    <property type="match status" value="1"/>
</dbReference>
<dbReference type="InterPro" id="IPR035892">
    <property type="entry name" value="C2_domain_sf"/>
</dbReference>
<dbReference type="PROSITE" id="PS51545">
    <property type="entry name" value="PIK_HELICAL"/>
    <property type="match status" value="1"/>
</dbReference>
<dbReference type="EMBL" id="OB660894">
    <property type="protein sequence ID" value="CAD7226683.1"/>
    <property type="molecule type" value="Genomic_DNA"/>
</dbReference>
<dbReference type="GO" id="GO:0000045">
    <property type="term" value="P:autophagosome assembly"/>
    <property type="evidence" value="ECO:0007669"/>
    <property type="project" value="TreeGrafter"/>
</dbReference>
<dbReference type="InterPro" id="IPR011009">
    <property type="entry name" value="Kinase-like_dom_sf"/>
</dbReference>
<dbReference type="GO" id="GO:0016303">
    <property type="term" value="F:1-phosphatidylinositol-3-kinase activity"/>
    <property type="evidence" value="ECO:0007669"/>
    <property type="project" value="UniProtKB-EC"/>
</dbReference>
<keyword evidence="6" id="KW-0067">ATP-binding</keyword>
<evidence type="ECO:0000256" key="10">
    <source>
        <dbReference type="SAM" id="MobiDB-lite"/>
    </source>
</evidence>
<dbReference type="GO" id="GO:0006897">
    <property type="term" value="P:endocytosis"/>
    <property type="evidence" value="ECO:0007669"/>
    <property type="project" value="TreeGrafter"/>
</dbReference>
<dbReference type="SUPFAM" id="SSF49562">
    <property type="entry name" value="C2 domain (Calcium/lipid-binding domain, CaLB)"/>
    <property type="match status" value="1"/>
</dbReference>
<dbReference type="GO" id="GO:0034272">
    <property type="term" value="C:phosphatidylinositol 3-kinase complex, class III, type II"/>
    <property type="evidence" value="ECO:0007669"/>
    <property type="project" value="TreeGrafter"/>
</dbReference>
<dbReference type="Gene3D" id="3.30.1010.10">
    <property type="entry name" value="Phosphatidylinositol 3-kinase Catalytic Subunit, Chain A, domain 4"/>
    <property type="match status" value="1"/>
</dbReference>
<dbReference type="Gene3D" id="1.10.1070.11">
    <property type="entry name" value="Phosphatidylinositol 3-/4-kinase, catalytic domain"/>
    <property type="match status" value="1"/>
</dbReference>
<dbReference type="PANTHER" id="PTHR10048:SF7">
    <property type="entry name" value="PHOSPHATIDYLINOSITOL 3-KINASE CATALYTIC SUBUNIT TYPE 3"/>
    <property type="match status" value="1"/>
</dbReference>
<dbReference type="PANTHER" id="PTHR10048">
    <property type="entry name" value="PHOSPHATIDYLINOSITOL KINASE"/>
    <property type="match status" value="1"/>
</dbReference>
<dbReference type="GO" id="GO:0005768">
    <property type="term" value="C:endosome"/>
    <property type="evidence" value="ECO:0007669"/>
    <property type="project" value="TreeGrafter"/>
</dbReference>
<dbReference type="InterPro" id="IPR016024">
    <property type="entry name" value="ARM-type_fold"/>
</dbReference>
<evidence type="ECO:0000256" key="3">
    <source>
        <dbReference type="ARBA" id="ARBA00022679"/>
    </source>
</evidence>
<feature type="compositionally biased region" description="Basic and acidic residues" evidence="10">
    <location>
        <begin position="462"/>
        <end position="473"/>
    </location>
</feature>
<gene>
    <name evidence="11" type="ORF">CTOB1V02_LOCUS4599</name>
</gene>
<reference evidence="11" key="1">
    <citation type="submission" date="2020-11" db="EMBL/GenBank/DDBJ databases">
        <authorList>
            <person name="Tran Van P."/>
        </authorList>
    </citation>
    <scope>NUCLEOTIDE SEQUENCE</scope>
</reference>
<dbReference type="SUPFAM" id="SSF56112">
    <property type="entry name" value="Protein kinase-like (PK-like)"/>
    <property type="match status" value="1"/>
</dbReference>
<dbReference type="AlphaFoldDB" id="A0A7R8W827"/>
<dbReference type="InterPro" id="IPR001263">
    <property type="entry name" value="PI3K_accessory_dom"/>
</dbReference>
<dbReference type="PROSITE" id="PS00916">
    <property type="entry name" value="PI3_4_KINASE_2"/>
    <property type="match status" value="1"/>
</dbReference>
<dbReference type="Gene3D" id="2.60.40.150">
    <property type="entry name" value="C2 domain"/>
    <property type="match status" value="1"/>
</dbReference>
<dbReference type="SUPFAM" id="SSF52540">
    <property type="entry name" value="P-loop containing nucleoside triphosphate hydrolases"/>
    <property type="match status" value="1"/>
</dbReference>
<dbReference type="Pfam" id="PF08477">
    <property type="entry name" value="Roc"/>
    <property type="match status" value="1"/>
</dbReference>